<evidence type="ECO:0000313" key="4">
    <source>
        <dbReference type="Proteomes" id="UP000289738"/>
    </source>
</evidence>
<dbReference type="EMBL" id="SDMP01000014">
    <property type="protein sequence ID" value="RYR15123.1"/>
    <property type="molecule type" value="Genomic_DNA"/>
</dbReference>
<dbReference type="Gene3D" id="3.30.70.260">
    <property type="match status" value="1"/>
</dbReference>
<evidence type="ECO:0000313" key="3">
    <source>
        <dbReference type="EMBL" id="RYR15123.1"/>
    </source>
</evidence>
<proteinExistence type="predicted"/>
<dbReference type="PANTHER" id="PTHR36357">
    <property type="entry name" value="OS03G0148300 PROTEIN"/>
    <property type="match status" value="1"/>
</dbReference>
<evidence type="ECO:0000256" key="2">
    <source>
        <dbReference type="SAM" id="SignalP"/>
    </source>
</evidence>
<dbReference type="Proteomes" id="UP000289738">
    <property type="component" value="Chromosome B04"/>
</dbReference>
<protein>
    <recommendedName>
        <fullName evidence="5">Mesoderm development candidate 2</fullName>
    </recommendedName>
</protein>
<sequence>MSSTTTFLLLLLLLVLQNYEFAHGGKRKVHISDDLDDVYDDEEDESWKEWDKKKEPSFPPADLSKMEPSQIKEEMMKRHTGLVIGFVKLRFGLRRTPVSHISVSAIYNNSSQIRNTYYAMSSITTLLLLLLLLVLQNYEFAHGGKRKVHISDDLDDVYDDEEDESWKEWGKKKEPSFPPADLSKMEPSQIKEEMMKRHTGPVIGFVKLRFGLPRTPDMVAEIAMKWSQVMRTGGIGIRFMGVDTSTIMFNMESIKGMDELKDFIFDQSEAYEIKIGNDVFRRPGDPPLEEVLQNLQKEKTKADNAGQEENDGDLRTEL</sequence>
<gene>
    <name evidence="3" type="ORF">Ahy_B04g071848</name>
</gene>
<dbReference type="EMBL" id="SDMP01000014">
    <property type="protein sequence ID" value="RYR15124.1"/>
    <property type="molecule type" value="Genomic_DNA"/>
</dbReference>
<accession>A0A444ZLT5</accession>
<feature type="region of interest" description="Disordered" evidence="1">
    <location>
        <begin position="295"/>
        <end position="318"/>
    </location>
</feature>
<comment type="caution">
    <text evidence="3">The sequence shown here is derived from an EMBL/GenBank/DDBJ whole genome shotgun (WGS) entry which is preliminary data.</text>
</comment>
<reference evidence="3 4" key="1">
    <citation type="submission" date="2019-01" db="EMBL/GenBank/DDBJ databases">
        <title>Sequencing of cultivated peanut Arachis hypogaea provides insights into genome evolution and oil improvement.</title>
        <authorList>
            <person name="Chen X."/>
        </authorList>
    </citation>
    <scope>NUCLEOTIDE SEQUENCE [LARGE SCALE GENOMIC DNA]</scope>
    <source>
        <strain evidence="4">cv. Fuhuasheng</strain>
        <strain evidence="3">GDAAS-fuhuasheng2018</strain>
        <tissue evidence="3">Leaves</tissue>
    </source>
</reference>
<feature type="chain" id="PRO_5036113039" description="Mesoderm development candidate 2" evidence="2">
    <location>
        <begin position="25"/>
        <end position="318"/>
    </location>
</feature>
<organism evidence="3 4">
    <name type="scientific">Arachis hypogaea</name>
    <name type="common">Peanut</name>
    <dbReference type="NCBI Taxonomy" id="3818"/>
    <lineage>
        <taxon>Eukaryota</taxon>
        <taxon>Viridiplantae</taxon>
        <taxon>Streptophyta</taxon>
        <taxon>Embryophyta</taxon>
        <taxon>Tracheophyta</taxon>
        <taxon>Spermatophyta</taxon>
        <taxon>Magnoliopsida</taxon>
        <taxon>eudicotyledons</taxon>
        <taxon>Gunneridae</taxon>
        <taxon>Pentapetalae</taxon>
        <taxon>rosids</taxon>
        <taxon>fabids</taxon>
        <taxon>Fabales</taxon>
        <taxon>Fabaceae</taxon>
        <taxon>Papilionoideae</taxon>
        <taxon>50 kb inversion clade</taxon>
        <taxon>dalbergioids sensu lato</taxon>
        <taxon>Dalbergieae</taxon>
        <taxon>Pterocarpus clade</taxon>
        <taxon>Arachis</taxon>
    </lineage>
</organism>
<name>A0A444ZLT5_ARAHY</name>
<evidence type="ECO:0000256" key="1">
    <source>
        <dbReference type="SAM" id="MobiDB-lite"/>
    </source>
</evidence>
<dbReference type="AlphaFoldDB" id="A0A444ZLT5"/>
<evidence type="ECO:0008006" key="5">
    <source>
        <dbReference type="Google" id="ProtNLM"/>
    </source>
</evidence>
<keyword evidence="4" id="KW-1185">Reference proteome</keyword>
<dbReference type="PANTHER" id="PTHR36357:SF1">
    <property type="entry name" value="OS03G0148300 PROTEIN"/>
    <property type="match status" value="1"/>
</dbReference>
<keyword evidence="2" id="KW-0732">Signal</keyword>
<dbReference type="STRING" id="3818.A0A444ZLT5"/>
<feature type="signal peptide" evidence="2">
    <location>
        <begin position="1"/>
        <end position="24"/>
    </location>
</feature>